<evidence type="ECO:0000256" key="4">
    <source>
        <dbReference type="ARBA" id="ARBA00023128"/>
    </source>
</evidence>
<dbReference type="GO" id="GO:0006123">
    <property type="term" value="P:mitochondrial electron transport, cytochrome c to oxygen"/>
    <property type="evidence" value="ECO:0007669"/>
    <property type="project" value="InterPro"/>
</dbReference>
<keyword evidence="4" id="KW-0496">Mitochondrion</keyword>
<organism evidence="7">
    <name type="scientific">Timema cristinae</name>
    <name type="common">Walking stick</name>
    <dbReference type="NCBI Taxonomy" id="61476"/>
    <lineage>
        <taxon>Eukaryota</taxon>
        <taxon>Metazoa</taxon>
        <taxon>Ecdysozoa</taxon>
        <taxon>Arthropoda</taxon>
        <taxon>Hexapoda</taxon>
        <taxon>Insecta</taxon>
        <taxon>Pterygota</taxon>
        <taxon>Neoptera</taxon>
        <taxon>Polyneoptera</taxon>
        <taxon>Phasmatodea</taxon>
        <taxon>Timematodea</taxon>
        <taxon>Timematoidea</taxon>
        <taxon>Timematidae</taxon>
        <taxon>Timema</taxon>
    </lineage>
</organism>
<name>A0A7R9H7Z9_TIMCR</name>
<evidence type="ECO:0000256" key="1">
    <source>
        <dbReference type="ARBA" id="ARBA00004273"/>
    </source>
</evidence>
<gene>
    <name evidence="7" type="ORF">TCEB3V08_LOCUS11267</name>
</gene>
<dbReference type="EMBL" id="OC322707">
    <property type="protein sequence ID" value="CAD7412156.1"/>
    <property type="molecule type" value="Genomic_DNA"/>
</dbReference>
<keyword evidence="5 6" id="KW-0472">Membrane</keyword>
<evidence type="ECO:0000256" key="2">
    <source>
        <dbReference type="ARBA" id="ARBA00009331"/>
    </source>
</evidence>
<evidence type="ECO:0000313" key="7">
    <source>
        <dbReference type="EMBL" id="CAD7412156.1"/>
    </source>
</evidence>
<evidence type="ECO:0000256" key="6">
    <source>
        <dbReference type="SAM" id="Phobius"/>
    </source>
</evidence>
<reference evidence="7" key="1">
    <citation type="submission" date="2020-11" db="EMBL/GenBank/DDBJ databases">
        <authorList>
            <person name="Tran Van P."/>
        </authorList>
    </citation>
    <scope>NUCLEOTIDE SEQUENCE</scope>
</reference>
<dbReference type="SUPFAM" id="SSF81419">
    <property type="entry name" value="Mitochondrial cytochrome c oxidase subunit VIIa"/>
    <property type="match status" value="1"/>
</dbReference>
<keyword evidence="6" id="KW-0812">Transmembrane</keyword>
<sequence>MTLLRSYMLPKVKVADVSTPPEATAAKTGTIDDGVPVYLKGGAVDKIFFSVTFGLCGVGLTGFFHFVSTAAFPKKE</sequence>
<dbReference type="InterPro" id="IPR036539">
    <property type="entry name" value="Cyt_c_oxidase_su7a_sf"/>
</dbReference>
<dbReference type="GO" id="GO:0005743">
    <property type="term" value="C:mitochondrial inner membrane"/>
    <property type="evidence" value="ECO:0007669"/>
    <property type="project" value="UniProtKB-SubCell"/>
</dbReference>
<dbReference type="GO" id="GO:0045277">
    <property type="term" value="C:respiratory chain complex IV"/>
    <property type="evidence" value="ECO:0007669"/>
    <property type="project" value="InterPro"/>
</dbReference>
<dbReference type="AlphaFoldDB" id="A0A7R9H7Z9"/>
<proteinExistence type="inferred from homology"/>
<comment type="similarity">
    <text evidence="2">Belongs to the cytochrome c oxidase VIIa family.</text>
</comment>
<evidence type="ECO:0000256" key="3">
    <source>
        <dbReference type="ARBA" id="ARBA00022792"/>
    </source>
</evidence>
<keyword evidence="6" id="KW-1133">Transmembrane helix</keyword>
<comment type="subcellular location">
    <subcellularLocation>
        <location evidence="1">Mitochondrion inner membrane</location>
    </subcellularLocation>
</comment>
<dbReference type="Gene3D" id="4.10.91.10">
    <property type="entry name" value="Cytochrome c oxidase, subunit VIIa"/>
    <property type="match status" value="1"/>
</dbReference>
<protein>
    <submittedName>
        <fullName evidence="7">Uncharacterized protein</fullName>
    </submittedName>
</protein>
<keyword evidence="3" id="KW-0999">Mitochondrion inner membrane</keyword>
<feature type="transmembrane region" description="Helical" evidence="6">
    <location>
        <begin position="47"/>
        <end position="72"/>
    </location>
</feature>
<accession>A0A7R9H7Z9</accession>
<evidence type="ECO:0000256" key="5">
    <source>
        <dbReference type="ARBA" id="ARBA00023136"/>
    </source>
</evidence>